<evidence type="ECO:0000313" key="3">
    <source>
        <dbReference type="Proteomes" id="UP000503349"/>
    </source>
</evidence>
<dbReference type="AlphaFoldDB" id="A0A6G1QEC4"/>
<accession>A0A6G1QEC4</accession>
<evidence type="ECO:0000313" key="2">
    <source>
        <dbReference type="EMBL" id="KAF3700774.1"/>
    </source>
</evidence>
<dbReference type="EMBL" id="CM015727">
    <property type="protein sequence ID" value="KAF3700774.1"/>
    <property type="molecule type" value="Genomic_DNA"/>
</dbReference>
<evidence type="ECO:0000256" key="1">
    <source>
        <dbReference type="SAM" id="MobiDB-lite"/>
    </source>
</evidence>
<gene>
    <name evidence="2" type="ORF">EXN66_Car016462</name>
</gene>
<name>A0A6G1QEC4_CHAAH</name>
<organism evidence="2 3">
    <name type="scientific">Channa argus</name>
    <name type="common">Northern snakehead</name>
    <name type="synonym">Ophicephalus argus</name>
    <dbReference type="NCBI Taxonomy" id="215402"/>
    <lineage>
        <taxon>Eukaryota</taxon>
        <taxon>Metazoa</taxon>
        <taxon>Chordata</taxon>
        <taxon>Craniata</taxon>
        <taxon>Vertebrata</taxon>
        <taxon>Euteleostomi</taxon>
        <taxon>Actinopterygii</taxon>
        <taxon>Neopterygii</taxon>
        <taxon>Teleostei</taxon>
        <taxon>Neoteleostei</taxon>
        <taxon>Acanthomorphata</taxon>
        <taxon>Anabantaria</taxon>
        <taxon>Anabantiformes</taxon>
        <taxon>Channoidei</taxon>
        <taxon>Channidae</taxon>
        <taxon>Channa</taxon>
    </lineage>
</organism>
<reference evidence="3" key="2">
    <citation type="submission" date="2019-02" db="EMBL/GenBank/DDBJ databases">
        <title>Opniocepnalus argus Var Kimnra genome.</title>
        <authorList>
            <person name="Zhou C."/>
            <person name="Xiao S."/>
        </authorList>
    </citation>
    <scope>NUCLEOTIDE SEQUENCE [LARGE SCALE GENOMIC DNA]</scope>
</reference>
<protein>
    <submittedName>
        <fullName evidence="2">Uncharacterized protein</fullName>
    </submittedName>
</protein>
<keyword evidence="3" id="KW-1185">Reference proteome</keyword>
<reference evidence="2 3" key="1">
    <citation type="submission" date="2019-02" db="EMBL/GenBank/DDBJ databases">
        <title>Opniocepnalus argus genome.</title>
        <authorList>
            <person name="Zhou C."/>
            <person name="Xiao S."/>
        </authorList>
    </citation>
    <scope>NUCLEOTIDE SEQUENCE [LARGE SCALE GENOMIC DNA]</scope>
    <source>
        <strain evidence="2">OARG1902GOOAL</strain>
        <tissue evidence="2">Muscle</tissue>
    </source>
</reference>
<proteinExistence type="predicted"/>
<dbReference type="Proteomes" id="UP000503349">
    <property type="component" value="Chromosome 16"/>
</dbReference>
<feature type="region of interest" description="Disordered" evidence="1">
    <location>
        <begin position="1"/>
        <end position="54"/>
    </location>
</feature>
<sequence>MTDLISMQICDEPSQFTEGERPRPQGSSPIEEYPETEKYIDSDEEVQSTNIQAC</sequence>